<protein>
    <submittedName>
        <fullName evidence="3">DUF3450 domain-containing protein</fullName>
    </submittedName>
</protein>
<feature type="chain" id="PRO_5045093360" evidence="2">
    <location>
        <begin position="23"/>
        <end position="256"/>
    </location>
</feature>
<reference evidence="3" key="1">
    <citation type="submission" date="2021-12" db="EMBL/GenBank/DDBJ databases">
        <title>Enterovibrio ZSDZ35 sp. nov. and Enterovibrio ZSDZ42 sp. nov., isolated from coastal seawater in Qingdao.</title>
        <authorList>
            <person name="Zhang P."/>
        </authorList>
    </citation>
    <scope>NUCLEOTIDE SEQUENCE</scope>
    <source>
        <strain evidence="3">ZSDZ35</strain>
    </source>
</reference>
<organism evidence="3 4">
    <name type="scientific">Enterovibrio qingdaonensis</name>
    <dbReference type="NCBI Taxonomy" id="2899818"/>
    <lineage>
        <taxon>Bacteria</taxon>
        <taxon>Pseudomonadati</taxon>
        <taxon>Pseudomonadota</taxon>
        <taxon>Gammaproteobacteria</taxon>
        <taxon>Vibrionales</taxon>
        <taxon>Vibrionaceae</taxon>
        <taxon>Enterovibrio</taxon>
    </lineage>
</organism>
<proteinExistence type="predicted"/>
<comment type="caution">
    <text evidence="3">The sequence shown here is derived from an EMBL/GenBank/DDBJ whole genome shotgun (WGS) entry which is preliminary data.</text>
</comment>
<dbReference type="Pfam" id="PF11932">
    <property type="entry name" value="DUF3450"/>
    <property type="match status" value="1"/>
</dbReference>
<evidence type="ECO:0000313" key="3">
    <source>
        <dbReference type="EMBL" id="MDD1781028.1"/>
    </source>
</evidence>
<keyword evidence="1" id="KW-0175">Coiled coil</keyword>
<feature type="coiled-coil region" evidence="1">
    <location>
        <begin position="46"/>
        <end position="101"/>
    </location>
</feature>
<dbReference type="Proteomes" id="UP001149821">
    <property type="component" value="Unassembled WGS sequence"/>
</dbReference>
<dbReference type="InterPro" id="IPR016866">
    <property type="entry name" value="UCP028069"/>
</dbReference>
<evidence type="ECO:0000256" key="1">
    <source>
        <dbReference type="SAM" id="Coils"/>
    </source>
</evidence>
<name>A0ABT5QJ62_9GAMM</name>
<evidence type="ECO:0000256" key="2">
    <source>
        <dbReference type="SAM" id="SignalP"/>
    </source>
</evidence>
<feature type="signal peptide" evidence="2">
    <location>
        <begin position="1"/>
        <end position="22"/>
    </location>
</feature>
<sequence>MKNVIKAMGTAMLIGLPLVAQGTSIDKAAAIESRTTKAGAESQLRINQSDNDAQQLKAEISQLEAEVENLTVYRNHLQRLVDDQNNEASSLEQQLSDIDQTRAGLVPLMYRMLEGLDDWVSQDIPLKDTIRQARLDGLHALMGRADVSDAEKIRQILEAYQIEVDYGANLGLYQDTLDFGEGPRVVDVLHLGRVSLVARSIDGNGFWFYDRNASKWAPVNPAQYEPLEKAFMVANERVTPELLRLPLSTTFSLEAE</sequence>
<gene>
    <name evidence="3" type="ORF">LRP49_07405</name>
</gene>
<dbReference type="EMBL" id="JAJUBB010000004">
    <property type="protein sequence ID" value="MDD1781028.1"/>
    <property type="molecule type" value="Genomic_DNA"/>
</dbReference>
<keyword evidence="4" id="KW-1185">Reference proteome</keyword>
<dbReference type="PIRSF" id="PIRSF028069">
    <property type="entry name" value="UCP028069"/>
    <property type="match status" value="1"/>
</dbReference>
<keyword evidence="2" id="KW-0732">Signal</keyword>
<evidence type="ECO:0000313" key="4">
    <source>
        <dbReference type="Proteomes" id="UP001149821"/>
    </source>
</evidence>
<accession>A0ABT5QJ62</accession>